<evidence type="ECO:0000313" key="3">
    <source>
        <dbReference type="EMBL" id="KAF2895821.1"/>
    </source>
</evidence>
<evidence type="ECO:0000259" key="2">
    <source>
        <dbReference type="Pfam" id="PF00089"/>
    </source>
</evidence>
<reference evidence="3" key="1">
    <citation type="submission" date="2019-08" db="EMBL/GenBank/DDBJ databases">
        <title>The genome of the North American firefly Photinus pyralis.</title>
        <authorList>
            <consortium name="Photinus pyralis genome working group"/>
            <person name="Fallon T.R."/>
            <person name="Sander Lower S.E."/>
            <person name="Weng J.-K."/>
        </authorList>
    </citation>
    <scope>NUCLEOTIDE SEQUENCE</scope>
    <source>
        <strain evidence="3">TRF0915ILg1</strain>
        <tissue evidence="3">Whole body</tissue>
    </source>
</reference>
<sequence>MFKLLTVILLWVDLLTIQVHTNFYNYDDNFDVSDNVERAPLDCAFTVLLYHSKYPHRTCLGVIITKWWVLDNCCDFPGYNYEYFKVGWANTKHQKISTYKIEERLCHKDYKTYDFNSSSFDALNLFAAVNALCLHRSRTEIKFIPEIVRAVKLNNKEAMAKRGHALYFHNGTVLKKYVPIVAQTRCNSHFQSYFDKQNIVLLKDDLFCVSPRGISYDDCCSSQALIVSDNILTGVMAWSTGCSKELGIDPWVFTNVGHYISWIAKITDWETFEHK</sequence>
<dbReference type="AlphaFoldDB" id="A0A8K0D2E9"/>
<keyword evidence="1" id="KW-0732">Signal</keyword>
<dbReference type="Proteomes" id="UP000801492">
    <property type="component" value="Unassembled WGS sequence"/>
</dbReference>
<feature type="domain" description="Peptidase S1" evidence="2">
    <location>
        <begin position="42"/>
        <end position="263"/>
    </location>
</feature>
<evidence type="ECO:0000256" key="1">
    <source>
        <dbReference type="SAM" id="SignalP"/>
    </source>
</evidence>
<dbReference type="InterPro" id="IPR043504">
    <property type="entry name" value="Peptidase_S1_PA_chymotrypsin"/>
</dbReference>
<organism evidence="3 4">
    <name type="scientific">Ignelater luminosus</name>
    <name type="common">Cucubano</name>
    <name type="synonym">Pyrophorus luminosus</name>
    <dbReference type="NCBI Taxonomy" id="2038154"/>
    <lineage>
        <taxon>Eukaryota</taxon>
        <taxon>Metazoa</taxon>
        <taxon>Ecdysozoa</taxon>
        <taxon>Arthropoda</taxon>
        <taxon>Hexapoda</taxon>
        <taxon>Insecta</taxon>
        <taxon>Pterygota</taxon>
        <taxon>Neoptera</taxon>
        <taxon>Endopterygota</taxon>
        <taxon>Coleoptera</taxon>
        <taxon>Polyphaga</taxon>
        <taxon>Elateriformia</taxon>
        <taxon>Elateroidea</taxon>
        <taxon>Elateridae</taxon>
        <taxon>Agrypninae</taxon>
        <taxon>Pyrophorini</taxon>
        <taxon>Ignelater</taxon>
    </lineage>
</organism>
<dbReference type="GO" id="GO:0006508">
    <property type="term" value="P:proteolysis"/>
    <property type="evidence" value="ECO:0007669"/>
    <property type="project" value="InterPro"/>
</dbReference>
<dbReference type="OrthoDB" id="10617950at2759"/>
<dbReference type="InterPro" id="IPR001254">
    <property type="entry name" value="Trypsin_dom"/>
</dbReference>
<comment type="caution">
    <text evidence="3">The sequence shown here is derived from an EMBL/GenBank/DDBJ whole genome shotgun (WGS) entry which is preliminary data.</text>
</comment>
<dbReference type="EMBL" id="VTPC01005631">
    <property type="protein sequence ID" value="KAF2895821.1"/>
    <property type="molecule type" value="Genomic_DNA"/>
</dbReference>
<dbReference type="SUPFAM" id="SSF50494">
    <property type="entry name" value="Trypsin-like serine proteases"/>
    <property type="match status" value="1"/>
</dbReference>
<protein>
    <recommendedName>
        <fullName evidence="2">Peptidase S1 domain-containing protein</fullName>
    </recommendedName>
</protein>
<name>A0A8K0D2E9_IGNLU</name>
<dbReference type="Pfam" id="PF00089">
    <property type="entry name" value="Trypsin"/>
    <property type="match status" value="1"/>
</dbReference>
<dbReference type="InterPro" id="IPR009003">
    <property type="entry name" value="Peptidase_S1_PA"/>
</dbReference>
<proteinExistence type="predicted"/>
<dbReference type="GO" id="GO:0004252">
    <property type="term" value="F:serine-type endopeptidase activity"/>
    <property type="evidence" value="ECO:0007669"/>
    <property type="project" value="InterPro"/>
</dbReference>
<keyword evidence="4" id="KW-1185">Reference proteome</keyword>
<feature type="signal peptide" evidence="1">
    <location>
        <begin position="1"/>
        <end position="21"/>
    </location>
</feature>
<evidence type="ECO:0000313" key="4">
    <source>
        <dbReference type="Proteomes" id="UP000801492"/>
    </source>
</evidence>
<gene>
    <name evidence="3" type="ORF">ILUMI_10354</name>
</gene>
<dbReference type="Gene3D" id="2.40.10.10">
    <property type="entry name" value="Trypsin-like serine proteases"/>
    <property type="match status" value="1"/>
</dbReference>
<feature type="chain" id="PRO_5035427785" description="Peptidase S1 domain-containing protein" evidence="1">
    <location>
        <begin position="22"/>
        <end position="275"/>
    </location>
</feature>
<accession>A0A8K0D2E9</accession>